<reference evidence="1 2" key="1">
    <citation type="submission" date="2015-10" db="EMBL/GenBank/DDBJ databases">
        <title>Draft genome sequence of Streptomyces longwoodensis DSM 41677, type strain for the species Streptomyces longwoodensis.</title>
        <authorList>
            <person name="Ruckert C."/>
            <person name="Winkler A."/>
            <person name="Kalinowski J."/>
            <person name="Kampfer P."/>
            <person name="Glaeser S."/>
        </authorList>
    </citation>
    <scope>NUCLEOTIDE SEQUENCE [LARGE SCALE GENOMIC DNA]</scope>
    <source>
        <strain evidence="1 2">DSM 41677</strain>
    </source>
</reference>
<name>A0A101QNS4_9ACTN</name>
<evidence type="ECO:0000313" key="1">
    <source>
        <dbReference type="EMBL" id="KUN33331.1"/>
    </source>
</evidence>
<evidence type="ECO:0000313" key="2">
    <source>
        <dbReference type="Proteomes" id="UP000053271"/>
    </source>
</evidence>
<dbReference type="InterPro" id="IPR028994">
    <property type="entry name" value="Integrin_alpha_N"/>
</dbReference>
<accession>A0A101QNS4</accession>
<dbReference type="STRING" id="68231.AQJ30_34620"/>
<dbReference type="SUPFAM" id="SSF69318">
    <property type="entry name" value="Integrin alpha N-terminal domain"/>
    <property type="match status" value="1"/>
</dbReference>
<proteinExistence type="predicted"/>
<organism evidence="1 2">
    <name type="scientific">Streptomyces longwoodensis</name>
    <dbReference type="NCBI Taxonomy" id="68231"/>
    <lineage>
        <taxon>Bacteria</taxon>
        <taxon>Bacillati</taxon>
        <taxon>Actinomycetota</taxon>
        <taxon>Actinomycetes</taxon>
        <taxon>Kitasatosporales</taxon>
        <taxon>Streptomycetaceae</taxon>
        <taxon>Streptomyces</taxon>
    </lineage>
</organism>
<protein>
    <recommendedName>
        <fullName evidence="3">VCBS repeat-containing protein</fullName>
    </recommendedName>
</protein>
<keyword evidence="2" id="KW-1185">Reference proteome</keyword>
<dbReference type="Proteomes" id="UP000053271">
    <property type="component" value="Unassembled WGS sequence"/>
</dbReference>
<gene>
    <name evidence="1" type="ORF">AQJ30_34620</name>
</gene>
<sequence length="376" mass="37325">MSSGASGGPAARYLYQLNGAIPLSVANAGAGTGIDVTPDSGTNTLTVTAVAADGAIGGSTNCHFFAGPPPTAPDGDLTGDGLPDLTVVGAQAGLPSGLWLARGTADGQVDPDVTNVGGQGTGASSAGSASDWDGTQTITGHFHTGAGFNDVLVYAPTRGTGTILYGTGDGSALSPYSGHEVNVSSLAFTDESGVTGAPGSRATSIASGGELYRTVNDMPRAGLPDLLMIVNGQLWDEPGLMAPGAFLGLDNALPLTSTNPTGSGDWTGWSLTSSLVDGLPALFARNAATGALYYYTPQQLQDLAYGNAVTPLKLADSGYDAAAVPVLQAADLNSDGTPDLRTVSATGVTTAWILDPAAGTLTPRPAQSLNVPGGTA</sequence>
<dbReference type="EMBL" id="LMWS01000057">
    <property type="protein sequence ID" value="KUN33331.1"/>
    <property type="molecule type" value="Genomic_DNA"/>
</dbReference>
<dbReference type="AlphaFoldDB" id="A0A101QNS4"/>
<evidence type="ECO:0008006" key="3">
    <source>
        <dbReference type="Google" id="ProtNLM"/>
    </source>
</evidence>
<comment type="caution">
    <text evidence="1">The sequence shown here is derived from an EMBL/GenBank/DDBJ whole genome shotgun (WGS) entry which is preliminary data.</text>
</comment>